<dbReference type="PANTHER" id="PTHR33540">
    <property type="entry name" value="TRNA THREONYLCARBAMOYLADENOSINE BIOSYNTHESIS PROTEIN TSAE"/>
    <property type="match status" value="1"/>
</dbReference>
<comment type="caution">
    <text evidence="11">The sequence shown here is derived from an EMBL/GenBank/DDBJ whole genome shotgun (WGS) entry which is preliminary data.</text>
</comment>
<evidence type="ECO:0000256" key="9">
    <source>
        <dbReference type="ARBA" id="ARBA00022842"/>
    </source>
</evidence>
<dbReference type="NCBIfam" id="TIGR00150">
    <property type="entry name" value="T6A_YjeE"/>
    <property type="match status" value="1"/>
</dbReference>
<comment type="subcellular location">
    <subcellularLocation>
        <location evidence="1">Cytoplasm</location>
    </subcellularLocation>
</comment>
<keyword evidence="4" id="KW-0963">Cytoplasm</keyword>
<dbReference type="Gene3D" id="3.40.50.300">
    <property type="entry name" value="P-loop containing nucleotide triphosphate hydrolases"/>
    <property type="match status" value="1"/>
</dbReference>
<evidence type="ECO:0000256" key="2">
    <source>
        <dbReference type="ARBA" id="ARBA00007599"/>
    </source>
</evidence>
<evidence type="ECO:0000256" key="3">
    <source>
        <dbReference type="ARBA" id="ARBA00019010"/>
    </source>
</evidence>
<sequence length="137" mass="16011">MERTFNLNTINEVVSELLQLKETRVWLFKGEMGVGKTTLIKELAKQLGVKDTLSSPTFSIVNEYQTSTEKIFHFDFYRIKSEDEAMDMGVEEYFYSGHFNFIEWPEKIETLIPQEYVEVTLNKNKNGSRTVNLKLVN</sequence>
<evidence type="ECO:0000256" key="5">
    <source>
        <dbReference type="ARBA" id="ARBA00022694"/>
    </source>
</evidence>
<dbReference type="SUPFAM" id="SSF52540">
    <property type="entry name" value="P-loop containing nucleoside triphosphate hydrolases"/>
    <property type="match status" value="1"/>
</dbReference>
<protein>
    <recommendedName>
        <fullName evidence="3">tRNA threonylcarbamoyladenosine biosynthesis protein TsaE</fullName>
    </recommendedName>
    <alternativeName>
        <fullName evidence="10">t(6)A37 threonylcarbamoyladenosine biosynthesis protein TsaE</fullName>
    </alternativeName>
</protein>
<dbReference type="InterPro" id="IPR003442">
    <property type="entry name" value="T6A_TsaE"/>
</dbReference>
<reference evidence="11 12" key="1">
    <citation type="submission" date="2023-09" db="EMBL/GenBank/DDBJ databases">
        <authorList>
            <person name="Rey-Velasco X."/>
        </authorList>
    </citation>
    <scope>NUCLEOTIDE SEQUENCE [LARGE SCALE GENOMIC DNA]</scope>
    <source>
        <strain evidence="11 12">W242</strain>
    </source>
</reference>
<dbReference type="RefSeq" id="WP_311331843.1">
    <property type="nucleotide sequence ID" value="NZ_JAVRHZ010000001.1"/>
</dbReference>
<evidence type="ECO:0000256" key="8">
    <source>
        <dbReference type="ARBA" id="ARBA00022840"/>
    </source>
</evidence>
<organism evidence="11 12">
    <name type="scientific">Patiriisocius hiemis</name>
    <dbReference type="NCBI Taxonomy" id="3075604"/>
    <lineage>
        <taxon>Bacteria</taxon>
        <taxon>Pseudomonadati</taxon>
        <taxon>Bacteroidota</taxon>
        <taxon>Flavobacteriia</taxon>
        <taxon>Flavobacteriales</taxon>
        <taxon>Flavobacteriaceae</taxon>
        <taxon>Patiriisocius</taxon>
    </lineage>
</organism>
<comment type="similarity">
    <text evidence="2">Belongs to the TsaE family.</text>
</comment>
<evidence type="ECO:0000256" key="1">
    <source>
        <dbReference type="ARBA" id="ARBA00004496"/>
    </source>
</evidence>
<keyword evidence="8" id="KW-0067">ATP-binding</keyword>
<dbReference type="PANTHER" id="PTHR33540:SF2">
    <property type="entry name" value="TRNA THREONYLCARBAMOYLADENOSINE BIOSYNTHESIS PROTEIN TSAE"/>
    <property type="match status" value="1"/>
</dbReference>
<evidence type="ECO:0000313" key="11">
    <source>
        <dbReference type="EMBL" id="MDT0554886.1"/>
    </source>
</evidence>
<accession>A0ABU2Y9M5</accession>
<proteinExistence type="inferred from homology"/>
<evidence type="ECO:0000313" key="12">
    <source>
        <dbReference type="Proteomes" id="UP001254488"/>
    </source>
</evidence>
<dbReference type="EMBL" id="JAVRHZ010000001">
    <property type="protein sequence ID" value="MDT0554886.1"/>
    <property type="molecule type" value="Genomic_DNA"/>
</dbReference>
<evidence type="ECO:0000256" key="6">
    <source>
        <dbReference type="ARBA" id="ARBA00022723"/>
    </source>
</evidence>
<evidence type="ECO:0000256" key="4">
    <source>
        <dbReference type="ARBA" id="ARBA00022490"/>
    </source>
</evidence>
<keyword evidence="7" id="KW-0547">Nucleotide-binding</keyword>
<evidence type="ECO:0000256" key="10">
    <source>
        <dbReference type="ARBA" id="ARBA00032441"/>
    </source>
</evidence>
<gene>
    <name evidence="11" type="primary">tsaE</name>
    <name evidence="11" type="ORF">RM538_02655</name>
</gene>
<keyword evidence="9" id="KW-0460">Magnesium</keyword>
<keyword evidence="6" id="KW-0479">Metal-binding</keyword>
<evidence type="ECO:0000256" key="7">
    <source>
        <dbReference type="ARBA" id="ARBA00022741"/>
    </source>
</evidence>
<dbReference type="Proteomes" id="UP001254488">
    <property type="component" value="Unassembled WGS sequence"/>
</dbReference>
<dbReference type="InterPro" id="IPR027417">
    <property type="entry name" value="P-loop_NTPase"/>
</dbReference>
<keyword evidence="12" id="KW-1185">Reference proteome</keyword>
<keyword evidence="5" id="KW-0819">tRNA processing</keyword>
<name>A0ABU2Y9M5_9FLAO</name>
<dbReference type="Pfam" id="PF02367">
    <property type="entry name" value="TsaE"/>
    <property type="match status" value="1"/>
</dbReference>